<feature type="compositionally biased region" description="Polar residues" evidence="1">
    <location>
        <begin position="1092"/>
        <end position="1102"/>
    </location>
</feature>
<feature type="compositionally biased region" description="Basic and acidic residues" evidence="1">
    <location>
        <begin position="1004"/>
        <end position="1015"/>
    </location>
</feature>
<feature type="compositionally biased region" description="Basic and acidic residues" evidence="1">
    <location>
        <begin position="396"/>
        <end position="406"/>
    </location>
</feature>
<proteinExistence type="predicted"/>
<feature type="region of interest" description="Disordered" evidence="1">
    <location>
        <begin position="1"/>
        <end position="20"/>
    </location>
</feature>
<feature type="compositionally biased region" description="Basic and acidic residues" evidence="1">
    <location>
        <begin position="415"/>
        <end position="432"/>
    </location>
</feature>
<feature type="compositionally biased region" description="Low complexity" evidence="1">
    <location>
        <begin position="465"/>
        <end position="481"/>
    </location>
</feature>
<feature type="domain" description="DUF4592" evidence="2">
    <location>
        <begin position="248"/>
        <end position="354"/>
    </location>
</feature>
<protein>
    <submittedName>
        <fullName evidence="3">(Atlantic silverside) hypothetical protein</fullName>
    </submittedName>
</protein>
<feature type="region of interest" description="Disordered" evidence="1">
    <location>
        <begin position="265"/>
        <end position="1367"/>
    </location>
</feature>
<comment type="caution">
    <text evidence="3">The sequence shown here is derived from an EMBL/GenBank/DDBJ whole genome shotgun (WGS) entry which is preliminary data.</text>
</comment>
<feature type="compositionally biased region" description="Basic and acidic residues" evidence="1">
    <location>
        <begin position="1168"/>
        <end position="1188"/>
    </location>
</feature>
<feature type="compositionally biased region" description="Basic and acidic residues" evidence="1">
    <location>
        <begin position="818"/>
        <end position="837"/>
    </location>
</feature>
<evidence type="ECO:0000313" key="4">
    <source>
        <dbReference type="Proteomes" id="UP000677803"/>
    </source>
</evidence>
<feature type="compositionally biased region" description="Polar residues" evidence="1">
    <location>
        <begin position="875"/>
        <end position="907"/>
    </location>
</feature>
<feature type="compositionally biased region" description="Polar residues" evidence="1">
    <location>
        <begin position="735"/>
        <end position="744"/>
    </location>
</feature>
<dbReference type="InterPro" id="IPR028030">
    <property type="entry name" value="DUF4592"/>
</dbReference>
<feature type="compositionally biased region" description="Acidic residues" evidence="1">
    <location>
        <begin position="549"/>
        <end position="584"/>
    </location>
</feature>
<dbReference type="PANTHER" id="PTHR47743">
    <property type="entry name" value="KIAA1210 / KIAA1211 FAMILY MEMBER"/>
    <property type="match status" value="1"/>
</dbReference>
<feature type="compositionally biased region" description="Acidic residues" evidence="1">
    <location>
        <begin position="718"/>
        <end position="730"/>
    </location>
</feature>
<dbReference type="PANTHER" id="PTHR47743:SF2">
    <property type="entry name" value="ACROSOMAL PROTEIN KIAA1210"/>
    <property type="match status" value="1"/>
</dbReference>
<evidence type="ECO:0000256" key="1">
    <source>
        <dbReference type="SAM" id="MobiDB-lite"/>
    </source>
</evidence>
<feature type="compositionally biased region" description="Low complexity" evidence="1">
    <location>
        <begin position="1284"/>
        <end position="1305"/>
    </location>
</feature>
<organism evidence="3 4">
    <name type="scientific">Menidia menidia</name>
    <name type="common">Atlantic silverside</name>
    <dbReference type="NCBI Taxonomy" id="238744"/>
    <lineage>
        <taxon>Eukaryota</taxon>
        <taxon>Metazoa</taxon>
        <taxon>Chordata</taxon>
        <taxon>Craniata</taxon>
        <taxon>Vertebrata</taxon>
        <taxon>Euteleostomi</taxon>
        <taxon>Actinopterygii</taxon>
        <taxon>Neopterygii</taxon>
        <taxon>Teleostei</taxon>
        <taxon>Neoteleostei</taxon>
        <taxon>Acanthomorphata</taxon>
        <taxon>Ovalentaria</taxon>
        <taxon>Atherinomorphae</taxon>
        <taxon>Atheriniformes</taxon>
        <taxon>Atherinopsidae</taxon>
        <taxon>Menidiinae</taxon>
        <taxon>Menidia</taxon>
    </lineage>
</organism>
<dbReference type="InterPro" id="IPR026713">
    <property type="entry name" value="CRACD-like"/>
</dbReference>
<feature type="compositionally biased region" description="Basic and acidic residues" evidence="1">
    <location>
        <begin position="190"/>
        <end position="200"/>
    </location>
</feature>
<feature type="compositionally biased region" description="Polar residues" evidence="1">
    <location>
        <begin position="176"/>
        <end position="189"/>
    </location>
</feature>
<keyword evidence="4" id="KW-1185">Reference proteome</keyword>
<feature type="compositionally biased region" description="Acidic residues" evidence="1">
    <location>
        <begin position="644"/>
        <end position="654"/>
    </location>
</feature>
<feature type="compositionally biased region" description="Polar residues" evidence="1">
    <location>
        <begin position="781"/>
        <end position="790"/>
    </location>
</feature>
<evidence type="ECO:0000313" key="3">
    <source>
        <dbReference type="EMBL" id="CAG5993170.1"/>
    </source>
</evidence>
<dbReference type="EMBL" id="CAJRST010036666">
    <property type="protein sequence ID" value="CAG5993170.1"/>
    <property type="molecule type" value="Genomic_DNA"/>
</dbReference>
<sequence length="1367" mass="149254">MPLNAAPQSRGRQRRNETNNPIISALTGLMSWFQSLRDDFTLMPFEDRDARDPEPPVCVCARLYQREQETQRNHKTQEAREALRQLLYRTGEKRIFILTCRHSMAGMYGCFKGQNSDSAAMASGPPDSMINQEAAEVQEECSGKKKSKFQTFKKLFARKKRKEASAPEGDAGLKASHSSDNVSKTSENNKLTRAEKEKGSGSKISLGGKALSHDSVFVSDSSEAHEALEASQDSINGKVRSLQLQLKQAIKLGSPPSLLCVKKTEDAGTMSEDDGLPCSPPEYTSLHSAMRHAQRNSSNSLHEMDSDDEQLSRAASSRAMSPLVVPGDFSQPASPFGCLDNSAAKHKLGLRHKACNKRKPASHLLDKVERDSAVLNISIQEEDAGVPEEQQGTEESADRLQPKVDREEDEDEEGTEKRYQQDSRRSLLRDKDESDEEQDVSHSPDTSCPPMLSLSEEEVPDDRPLPCSKTSSRTSSLESPRATPEPFAGPKEYLLEPKFISHKLEDTPLQSYSSSEEDDVIQEGRDEESSLLEEVLSSLKTPLGSSSLETEEVVLELEETDDAEAMAETEESAEIKGEEDEAEEPVCRQTASPCSTLSSQTSEEEEGAGSSSFEMVAAVERIKDGKEEGGDEVEDRAIGRFAQDSDEEEEEDKEYEGKEAEEAEPEEENNILTRETVVLESEEEEDGKGEKEKEEKEIEEDHWENIIADNSDEKLNIEEEEEIEEKEEEVFILASQDQEVQSDCLQEAEEEEAVGDVTERDMDDQISPEEGDQVLPEEQGQENLNQNSGGECNDREEMGQEADLIEEKSEEEQEEEDITTRPDVDQTEKNLELENERILTILDSKGLLKDADEAAEQSPTSKPSPLSLPETPETRGSSPSKTSSLQVTLASPTSEKTTPLFQPSSASREPGENGGELPPVAEVAPVHGERASEKDNKEEEKRSIRKQEPADEEVVTPSPDKSKIRFTIAPAWQRSQSLTPPPSPPACVSSSSTKPAEDEAEAVAENKEQIVKRAEPAGPQEANEGPSPDRARNGGSSPVKTPSSMAPLPLKAESSVVAEGNPDNPFGVRLRKTSALFRFGSEEENAEPPVESPSQPTCTAETPPQPVSSKPSVCPPVSNKPALPKKPEVHGEAGSKPRRVSDPVTGRGSSGVADPPSWISMAKQKQKIYKENSLDEITIIKEEHERKSSLPAYVSSAASREQSNKTAQSPSKAGQTVISKPPVSVEKETRRALSPPTPVPPQPSKPQQLPCPVAPKPQMLPAVAKPPPQPGSPQRNPSPPTPVPVASKPSPTTTPSYLSKTATPSKTPPVTSPPFSSRVSPEKPGSRGPGNPGPGPSSPALPQDEPPWMALAKKKAKAWSEMPQIVQ</sequence>
<evidence type="ECO:0000259" key="2">
    <source>
        <dbReference type="Pfam" id="PF15262"/>
    </source>
</evidence>
<dbReference type="Pfam" id="PF15262">
    <property type="entry name" value="DUF4592"/>
    <property type="match status" value="1"/>
</dbReference>
<feature type="region of interest" description="Disordered" evidence="1">
    <location>
        <begin position="160"/>
        <end position="208"/>
    </location>
</feature>
<feature type="compositionally biased region" description="Acidic residues" evidence="1">
    <location>
        <begin position="799"/>
        <end position="817"/>
    </location>
</feature>
<feature type="compositionally biased region" description="Pro residues" evidence="1">
    <location>
        <begin position="1235"/>
        <end position="1244"/>
    </location>
</feature>
<feature type="compositionally biased region" description="Acidic residues" evidence="1">
    <location>
        <begin position="761"/>
        <end position="772"/>
    </location>
</feature>
<dbReference type="Proteomes" id="UP000677803">
    <property type="component" value="Unassembled WGS sequence"/>
</dbReference>
<feature type="compositionally biased region" description="Low complexity" evidence="1">
    <location>
        <begin position="858"/>
        <end position="871"/>
    </location>
</feature>
<feature type="compositionally biased region" description="Low complexity" evidence="1">
    <location>
        <begin position="1107"/>
        <end position="1121"/>
    </location>
</feature>
<gene>
    <name evidence="3" type="ORF">MMEN_LOCUS17767</name>
</gene>
<accession>A0A8S4BJP0</accession>
<feature type="compositionally biased region" description="Basic and acidic residues" evidence="1">
    <location>
        <begin position="1125"/>
        <end position="1141"/>
    </location>
</feature>
<feature type="compositionally biased region" description="Basic and acidic residues" evidence="1">
    <location>
        <begin position="927"/>
        <end position="949"/>
    </location>
</feature>
<feature type="compositionally biased region" description="Polar residues" evidence="1">
    <location>
        <begin position="1034"/>
        <end position="1044"/>
    </location>
</feature>
<feature type="compositionally biased region" description="Pro residues" evidence="1">
    <location>
        <begin position="1264"/>
        <end position="1283"/>
    </location>
</feature>
<reference evidence="3" key="1">
    <citation type="submission" date="2021-05" db="EMBL/GenBank/DDBJ databases">
        <authorList>
            <person name="Tigano A."/>
        </authorList>
    </citation>
    <scope>NUCLEOTIDE SEQUENCE</scope>
</reference>
<dbReference type="OrthoDB" id="8869651at2759"/>
<name>A0A8S4BJP0_9TELE</name>
<feature type="compositionally biased region" description="Polar residues" evidence="1">
    <location>
        <begin position="1196"/>
        <end position="1218"/>
    </location>
</feature>
<feature type="compositionally biased region" description="Basic residues" evidence="1">
    <location>
        <begin position="344"/>
        <end position="361"/>
    </location>
</feature>